<reference evidence="2" key="1">
    <citation type="journal article" date="2023" name="Mol. Phylogenet. Evol.">
        <title>Genome-scale phylogeny and comparative genomics of the fungal order Sordariales.</title>
        <authorList>
            <person name="Hensen N."/>
            <person name="Bonometti L."/>
            <person name="Westerberg I."/>
            <person name="Brannstrom I.O."/>
            <person name="Guillou S."/>
            <person name="Cros-Aarteil S."/>
            <person name="Calhoun S."/>
            <person name="Haridas S."/>
            <person name="Kuo A."/>
            <person name="Mondo S."/>
            <person name="Pangilinan J."/>
            <person name="Riley R."/>
            <person name="LaButti K."/>
            <person name="Andreopoulos B."/>
            <person name="Lipzen A."/>
            <person name="Chen C."/>
            <person name="Yan M."/>
            <person name="Daum C."/>
            <person name="Ng V."/>
            <person name="Clum A."/>
            <person name="Steindorff A."/>
            <person name="Ohm R.A."/>
            <person name="Martin F."/>
            <person name="Silar P."/>
            <person name="Natvig D.O."/>
            <person name="Lalanne C."/>
            <person name="Gautier V."/>
            <person name="Ament-Velasquez S.L."/>
            <person name="Kruys A."/>
            <person name="Hutchinson M.I."/>
            <person name="Powell A.J."/>
            <person name="Barry K."/>
            <person name="Miller A.N."/>
            <person name="Grigoriev I.V."/>
            <person name="Debuchy R."/>
            <person name="Gladieux P."/>
            <person name="Hiltunen Thoren M."/>
            <person name="Johannesson H."/>
        </authorList>
    </citation>
    <scope>NUCLEOTIDE SEQUENCE</scope>
    <source>
        <strain evidence="2">CBS 958.72</strain>
    </source>
</reference>
<gene>
    <name evidence="2" type="ORF">B0T24DRAFT_695468</name>
</gene>
<feature type="compositionally biased region" description="Low complexity" evidence="1">
    <location>
        <begin position="17"/>
        <end position="26"/>
    </location>
</feature>
<sequence>MLTYGGKYSRSGKSHGGKSSESKPPSRAVLGIDFGSTAVRACFVPHDKSKVFQVIENPDSSISNIFNHGDFPTACCPFSDNPLESIGEQAVSNPYNVSAKYLMYLLADASDDVMERYPLSGELRNRRGDKAFLATCRKVLVCLMQQVKARVDEVAQSRRITYEEIVLTLPIQWEKVFQDQYVSIIKEAFEWQDMDRVHVITEAVALAHYMMEYEDHHLEDWDFVMFVDAGGHSMSYSIYKVDWFEHQISFIEVDSDGTAGGSEMWSHEISKVIAAKLEDREPDFSKELKKTIVGSLTKQFGSKKGTVMADTSHTNLYYTHELDFRRPEQQFTTIKLTPDEIVECFKEGLKLPMAMAKNQLNRIANLGDEIMVGVVVAGGSLRTKEAKEIFFADCPLPMDRIKFVEDMNVRYVSVTNCHGAAVAITKKRTVMEFLRSGAAIAIQKLTLKNNNKLWDDLARMVLNKDQPIDQVEEVHGENELRIIVDPFYEQRMAARAMADNEDSEDRKEAMDIDDDDDGEDGIPVLAADEPKPKPRQSKSNTPKQQPPPPQEVRPPTLHFEDCYDLFHLGRRKGGRLTYMVSLKELPAPQQGTSASGNNSTVVLDVTVLRRHQAMSRGRTEAEHWELPIYFDPGHNCVHVDIDAMPDSERVFAEQGELRGGLRA</sequence>
<protein>
    <submittedName>
        <fullName evidence="2">Uncharacterized protein</fullName>
    </submittedName>
</protein>
<dbReference type="SUPFAM" id="SSF53067">
    <property type="entry name" value="Actin-like ATPase domain"/>
    <property type="match status" value="1"/>
</dbReference>
<dbReference type="EMBL" id="JAULSN010000002">
    <property type="protein sequence ID" value="KAK3379629.1"/>
    <property type="molecule type" value="Genomic_DNA"/>
</dbReference>
<dbReference type="Gene3D" id="3.30.420.40">
    <property type="match status" value="2"/>
</dbReference>
<feature type="compositionally biased region" description="Acidic residues" evidence="1">
    <location>
        <begin position="511"/>
        <end position="520"/>
    </location>
</feature>
<keyword evidence="3" id="KW-1185">Reference proteome</keyword>
<evidence type="ECO:0000313" key="3">
    <source>
        <dbReference type="Proteomes" id="UP001287356"/>
    </source>
</evidence>
<evidence type="ECO:0000313" key="2">
    <source>
        <dbReference type="EMBL" id="KAK3379629.1"/>
    </source>
</evidence>
<evidence type="ECO:0000256" key="1">
    <source>
        <dbReference type="SAM" id="MobiDB-lite"/>
    </source>
</evidence>
<dbReference type="InterPro" id="IPR043129">
    <property type="entry name" value="ATPase_NBD"/>
</dbReference>
<dbReference type="Proteomes" id="UP001287356">
    <property type="component" value="Unassembled WGS sequence"/>
</dbReference>
<proteinExistence type="predicted"/>
<dbReference type="PANTHER" id="PTHR42749">
    <property type="entry name" value="CELL SHAPE-DETERMINING PROTEIN MREB"/>
    <property type="match status" value="1"/>
</dbReference>
<comment type="caution">
    <text evidence="2">The sequence shown here is derived from an EMBL/GenBank/DDBJ whole genome shotgun (WGS) entry which is preliminary data.</text>
</comment>
<feature type="region of interest" description="Disordered" evidence="1">
    <location>
        <begin position="495"/>
        <end position="557"/>
    </location>
</feature>
<organism evidence="2 3">
    <name type="scientific">Lasiosphaeria ovina</name>
    <dbReference type="NCBI Taxonomy" id="92902"/>
    <lineage>
        <taxon>Eukaryota</taxon>
        <taxon>Fungi</taxon>
        <taxon>Dikarya</taxon>
        <taxon>Ascomycota</taxon>
        <taxon>Pezizomycotina</taxon>
        <taxon>Sordariomycetes</taxon>
        <taxon>Sordariomycetidae</taxon>
        <taxon>Sordariales</taxon>
        <taxon>Lasiosphaeriaceae</taxon>
        <taxon>Lasiosphaeria</taxon>
    </lineage>
</organism>
<accession>A0AAE0TSA5</accession>
<dbReference type="PANTHER" id="PTHR42749:SF1">
    <property type="entry name" value="CELL SHAPE-DETERMINING PROTEIN MREB"/>
    <property type="match status" value="1"/>
</dbReference>
<dbReference type="AlphaFoldDB" id="A0AAE0TSA5"/>
<dbReference type="Gene3D" id="3.90.640.10">
    <property type="entry name" value="Actin, Chain A, domain 4"/>
    <property type="match status" value="1"/>
</dbReference>
<name>A0AAE0TSA5_9PEZI</name>
<feature type="region of interest" description="Disordered" evidence="1">
    <location>
        <begin position="1"/>
        <end position="26"/>
    </location>
</feature>
<reference evidence="2" key="2">
    <citation type="submission" date="2023-06" db="EMBL/GenBank/DDBJ databases">
        <authorList>
            <consortium name="Lawrence Berkeley National Laboratory"/>
            <person name="Haridas S."/>
            <person name="Hensen N."/>
            <person name="Bonometti L."/>
            <person name="Westerberg I."/>
            <person name="Brannstrom I.O."/>
            <person name="Guillou S."/>
            <person name="Cros-Aarteil S."/>
            <person name="Calhoun S."/>
            <person name="Kuo A."/>
            <person name="Mondo S."/>
            <person name="Pangilinan J."/>
            <person name="Riley R."/>
            <person name="Labutti K."/>
            <person name="Andreopoulos B."/>
            <person name="Lipzen A."/>
            <person name="Chen C."/>
            <person name="Yanf M."/>
            <person name="Daum C."/>
            <person name="Ng V."/>
            <person name="Clum A."/>
            <person name="Steindorff A."/>
            <person name="Ohm R."/>
            <person name="Martin F."/>
            <person name="Silar P."/>
            <person name="Natvig D."/>
            <person name="Lalanne C."/>
            <person name="Gautier V."/>
            <person name="Ament-Velasquez S.L."/>
            <person name="Kruys A."/>
            <person name="Hutchinson M.I."/>
            <person name="Powell A.J."/>
            <person name="Barry K."/>
            <person name="Miller A.N."/>
            <person name="Grigoriev I.V."/>
            <person name="Debuchy R."/>
            <person name="Gladieux P."/>
            <person name="Thoren M.H."/>
            <person name="Johannesson H."/>
        </authorList>
    </citation>
    <scope>NUCLEOTIDE SEQUENCE</scope>
    <source>
        <strain evidence="2">CBS 958.72</strain>
    </source>
</reference>